<gene>
    <name evidence="6" type="primary">ubiE</name>
    <name evidence="5" type="synonym">menG</name>
    <name evidence="6" type="ORF">OV287_29545</name>
</gene>
<dbReference type="HAMAP" id="MF_01813">
    <property type="entry name" value="MenG_UbiE_methyltr"/>
    <property type="match status" value="1"/>
</dbReference>
<evidence type="ECO:0000313" key="7">
    <source>
        <dbReference type="Proteomes" id="UP001207654"/>
    </source>
</evidence>
<evidence type="ECO:0000256" key="5">
    <source>
        <dbReference type="HAMAP-Rule" id="MF_01813"/>
    </source>
</evidence>
<evidence type="ECO:0000256" key="4">
    <source>
        <dbReference type="ARBA" id="ARBA00022691"/>
    </source>
</evidence>
<dbReference type="PROSITE" id="PS01183">
    <property type="entry name" value="UBIE_1"/>
    <property type="match status" value="1"/>
</dbReference>
<comment type="catalytic activity">
    <reaction evidence="5">
        <text>a 2-demethylmenaquinol + S-adenosyl-L-methionine = a menaquinol + S-adenosyl-L-homocysteine + H(+)</text>
        <dbReference type="Rhea" id="RHEA:42640"/>
        <dbReference type="Rhea" id="RHEA-COMP:9539"/>
        <dbReference type="Rhea" id="RHEA-COMP:9563"/>
        <dbReference type="ChEBI" id="CHEBI:15378"/>
        <dbReference type="ChEBI" id="CHEBI:18151"/>
        <dbReference type="ChEBI" id="CHEBI:55437"/>
        <dbReference type="ChEBI" id="CHEBI:57856"/>
        <dbReference type="ChEBI" id="CHEBI:59789"/>
        <dbReference type="EC" id="2.1.1.163"/>
    </reaction>
</comment>
<accession>A0ABT4ABC8</accession>
<sequence>MSTEVRQMFSSIATRYDVTNEVLSFGIHRLWRRSAVRLSGAQEGNAILDCATGTGDLALAFKRKVGASGRVMGTDFCKEMLDNAPAKAAREGLQVEFQVADAMALPFADASFDVASIAFGIRNVDDPVKCLKEMARVVRPGGRVVVLEFGQPTGFFGALFRLYSKVIMPTIGGLLTGNRAAYEYLPRTSAAFPAGEKFLSLMEQSGAYKERVAHPMMFGTSYVYVGTVR</sequence>
<feature type="binding site" evidence="5">
    <location>
        <position position="54"/>
    </location>
    <ligand>
        <name>S-adenosyl-L-methionine</name>
        <dbReference type="ChEBI" id="CHEBI:59789"/>
    </ligand>
</feature>
<dbReference type="SUPFAM" id="SSF53335">
    <property type="entry name" value="S-adenosyl-L-methionine-dependent methyltransferases"/>
    <property type="match status" value="1"/>
</dbReference>
<keyword evidence="3 5" id="KW-0808">Transferase</keyword>
<dbReference type="NCBIfam" id="NF001244">
    <property type="entry name" value="PRK00216.1-5"/>
    <property type="match status" value="1"/>
</dbReference>
<evidence type="ECO:0000256" key="3">
    <source>
        <dbReference type="ARBA" id="ARBA00022679"/>
    </source>
</evidence>
<dbReference type="PANTHER" id="PTHR43591:SF24">
    <property type="entry name" value="2-METHOXY-6-POLYPRENYL-1,4-BENZOQUINOL METHYLASE, MITOCHONDRIAL"/>
    <property type="match status" value="1"/>
</dbReference>
<keyword evidence="7" id="KW-1185">Reference proteome</keyword>
<dbReference type="GO" id="GO:0032259">
    <property type="term" value="P:methylation"/>
    <property type="evidence" value="ECO:0007669"/>
    <property type="project" value="UniProtKB-KW"/>
</dbReference>
<dbReference type="InterPro" id="IPR029063">
    <property type="entry name" value="SAM-dependent_MTases_sf"/>
</dbReference>
<dbReference type="NCBIfam" id="TIGR01934">
    <property type="entry name" value="MenG_MenH_UbiE"/>
    <property type="match status" value="1"/>
</dbReference>
<evidence type="ECO:0000256" key="2">
    <source>
        <dbReference type="ARBA" id="ARBA00022603"/>
    </source>
</evidence>
<keyword evidence="4 5" id="KW-0949">S-adenosyl-L-methionine</keyword>
<comment type="function">
    <text evidence="5">Methyltransferase required for the conversion of demethylmenaquinol (DMKH2) to menaquinol (MKH2).</text>
</comment>
<dbReference type="Gene3D" id="3.40.50.150">
    <property type="entry name" value="Vaccinia Virus protein VP39"/>
    <property type="match status" value="1"/>
</dbReference>
<dbReference type="RefSeq" id="WP_267537390.1">
    <property type="nucleotide sequence ID" value="NZ_JAPNKA010000001.1"/>
</dbReference>
<dbReference type="InterPro" id="IPR023576">
    <property type="entry name" value="UbiE/COQ5_MeTrFase_CS"/>
</dbReference>
<keyword evidence="2 5" id="KW-0489">Methyltransferase</keyword>
<evidence type="ECO:0000256" key="1">
    <source>
        <dbReference type="ARBA" id="ARBA00022428"/>
    </source>
</evidence>
<name>A0ABT4ABC8_9BACT</name>
<feature type="binding site" evidence="5">
    <location>
        <position position="75"/>
    </location>
    <ligand>
        <name>S-adenosyl-L-methionine</name>
        <dbReference type="ChEBI" id="CHEBI:59789"/>
    </ligand>
</feature>
<dbReference type="CDD" id="cd02440">
    <property type="entry name" value="AdoMet_MTases"/>
    <property type="match status" value="1"/>
</dbReference>
<comment type="pathway">
    <text evidence="5">Quinol/quinone metabolism; menaquinone biosynthesis; menaquinol from 1,4-dihydroxy-2-naphthoate: step 2/2.</text>
</comment>
<protein>
    <recommendedName>
        <fullName evidence="5">Demethylmenaquinone methyltransferase</fullName>
        <ecNumber evidence="5">2.1.1.163</ecNumber>
    </recommendedName>
</protein>
<dbReference type="PROSITE" id="PS01184">
    <property type="entry name" value="UBIE_2"/>
    <property type="match status" value="1"/>
</dbReference>
<dbReference type="EC" id="2.1.1.163" evidence="5"/>
<dbReference type="EMBL" id="JAPNKA010000001">
    <property type="protein sequence ID" value="MCY1078621.1"/>
    <property type="molecule type" value="Genomic_DNA"/>
</dbReference>
<reference evidence="6 7" key="1">
    <citation type="submission" date="2022-11" db="EMBL/GenBank/DDBJ databases">
        <title>Minimal conservation of predation-associated metabolite biosynthetic gene clusters underscores biosynthetic potential of Myxococcota including descriptions for ten novel species: Archangium lansinium sp. nov., Myxococcus landrumus sp. nov., Nannocystis bai.</title>
        <authorList>
            <person name="Ahearne A."/>
            <person name="Stevens C."/>
            <person name="Phillips K."/>
        </authorList>
    </citation>
    <scope>NUCLEOTIDE SEQUENCE [LARGE SCALE GENOMIC DNA]</scope>
    <source>
        <strain evidence="6 7">MIWBW</strain>
    </source>
</reference>
<dbReference type="PROSITE" id="PS51608">
    <property type="entry name" value="SAM_MT_UBIE"/>
    <property type="match status" value="1"/>
</dbReference>
<dbReference type="GO" id="GO:0043770">
    <property type="term" value="F:demethylmenaquinone methyltransferase activity"/>
    <property type="evidence" value="ECO:0007669"/>
    <property type="project" value="UniProtKB-EC"/>
</dbReference>
<comment type="similarity">
    <text evidence="5">Belongs to the class I-like SAM-binding methyltransferase superfamily. MenG/UbiE family.</text>
</comment>
<comment type="caution">
    <text evidence="5">Lacks conserved residue(s) required for the propagation of feature annotation.</text>
</comment>
<organism evidence="6 7">
    <name type="scientific">Archangium lansingense</name>
    <dbReference type="NCBI Taxonomy" id="2995310"/>
    <lineage>
        <taxon>Bacteria</taxon>
        <taxon>Pseudomonadati</taxon>
        <taxon>Myxococcota</taxon>
        <taxon>Myxococcia</taxon>
        <taxon>Myxococcales</taxon>
        <taxon>Cystobacterineae</taxon>
        <taxon>Archangiaceae</taxon>
        <taxon>Archangium</taxon>
    </lineage>
</organism>
<proteinExistence type="inferred from homology"/>
<feature type="binding site" evidence="5">
    <location>
        <begin position="101"/>
        <end position="102"/>
    </location>
    <ligand>
        <name>S-adenosyl-L-methionine</name>
        <dbReference type="ChEBI" id="CHEBI:59789"/>
    </ligand>
</feature>
<keyword evidence="1 5" id="KW-0474">Menaquinone biosynthesis</keyword>
<dbReference type="PANTHER" id="PTHR43591">
    <property type="entry name" value="METHYLTRANSFERASE"/>
    <property type="match status" value="1"/>
</dbReference>
<comment type="caution">
    <text evidence="6">The sequence shown here is derived from an EMBL/GenBank/DDBJ whole genome shotgun (WGS) entry which is preliminary data.</text>
</comment>
<dbReference type="Pfam" id="PF01209">
    <property type="entry name" value="Ubie_methyltran"/>
    <property type="match status" value="1"/>
</dbReference>
<dbReference type="InterPro" id="IPR004033">
    <property type="entry name" value="UbiE/COQ5_MeTrFase"/>
</dbReference>
<dbReference type="Proteomes" id="UP001207654">
    <property type="component" value="Unassembled WGS sequence"/>
</dbReference>
<dbReference type="GO" id="GO:0008425">
    <property type="term" value="F:2-methoxy-6-polyprenyl-1,4-benzoquinol methyltransferase activity"/>
    <property type="evidence" value="ECO:0007669"/>
    <property type="project" value="UniProtKB-EC"/>
</dbReference>
<evidence type="ECO:0000313" key="6">
    <source>
        <dbReference type="EMBL" id="MCY1078621.1"/>
    </source>
</evidence>